<evidence type="ECO:0008006" key="3">
    <source>
        <dbReference type="Google" id="ProtNLM"/>
    </source>
</evidence>
<proteinExistence type="predicted"/>
<gene>
    <name evidence="1" type="ORF">BK663_27710</name>
</gene>
<organism evidence="1 2">
    <name type="scientific">Pseudomonas lini</name>
    <dbReference type="NCBI Taxonomy" id="163011"/>
    <lineage>
        <taxon>Bacteria</taxon>
        <taxon>Pseudomonadati</taxon>
        <taxon>Pseudomonadota</taxon>
        <taxon>Gammaproteobacteria</taxon>
        <taxon>Pseudomonadales</taxon>
        <taxon>Pseudomonadaceae</taxon>
        <taxon>Pseudomonas</taxon>
    </lineage>
</organism>
<dbReference type="InterPro" id="IPR013783">
    <property type="entry name" value="Ig-like_fold"/>
</dbReference>
<dbReference type="Proteomes" id="UP000284168">
    <property type="component" value="Unassembled WGS sequence"/>
</dbReference>
<name>A0A423I921_9PSED</name>
<evidence type="ECO:0000313" key="1">
    <source>
        <dbReference type="EMBL" id="RON22020.1"/>
    </source>
</evidence>
<dbReference type="EMBL" id="MOBN01000047">
    <property type="protein sequence ID" value="RON22020.1"/>
    <property type="molecule type" value="Genomic_DNA"/>
</dbReference>
<feature type="non-terminal residue" evidence="1">
    <location>
        <position position="1"/>
    </location>
</feature>
<dbReference type="AlphaFoldDB" id="A0A423I921"/>
<accession>A0A423I921</accession>
<sequence>EIPNGDTTVETSVTLTGTASKGQKVDVLDGAVSKGQPTADPTTGIWTLVVSGLSVAPHSFTAKALYGSGAVSAAWTLTVTALVAPTISSVKGSPSG</sequence>
<dbReference type="Gene3D" id="2.60.40.10">
    <property type="entry name" value="Immunoglobulins"/>
    <property type="match status" value="1"/>
</dbReference>
<comment type="caution">
    <text evidence="1">The sequence shown here is derived from an EMBL/GenBank/DDBJ whole genome shotgun (WGS) entry which is preliminary data.</text>
</comment>
<reference evidence="1 2" key="1">
    <citation type="submission" date="2016-10" db="EMBL/GenBank/DDBJ databases">
        <title>Comparative genome analysis of multiple Pseudomonas spp. focuses on biocontrol and plant growth promoting traits.</title>
        <authorList>
            <person name="Tao X.-Y."/>
            <person name="Taylor C.G."/>
        </authorList>
    </citation>
    <scope>NUCLEOTIDE SEQUENCE [LARGE SCALE GENOMIC DNA]</scope>
    <source>
        <strain evidence="1 2">48C10</strain>
    </source>
</reference>
<feature type="non-terminal residue" evidence="1">
    <location>
        <position position="96"/>
    </location>
</feature>
<evidence type="ECO:0000313" key="2">
    <source>
        <dbReference type="Proteomes" id="UP000284168"/>
    </source>
</evidence>
<protein>
    <recommendedName>
        <fullName evidence="3">Bacterial Ig-like domain-containing protein</fullName>
    </recommendedName>
</protein>